<comment type="caution">
    <text evidence="2">The sequence shown here is derived from an EMBL/GenBank/DDBJ whole genome shotgun (WGS) entry which is preliminary data.</text>
</comment>
<dbReference type="InterPro" id="IPR037523">
    <property type="entry name" value="VOC_core"/>
</dbReference>
<dbReference type="SUPFAM" id="SSF54593">
    <property type="entry name" value="Glyoxalase/Bleomycin resistance protein/Dihydroxybiphenyl dioxygenase"/>
    <property type="match status" value="1"/>
</dbReference>
<accession>A0ABW5N347</accession>
<proteinExistence type="predicted"/>
<dbReference type="PANTHER" id="PTHR39434:SF1">
    <property type="entry name" value="VOC DOMAIN-CONTAINING PROTEIN"/>
    <property type="match status" value="1"/>
</dbReference>
<organism evidence="2 3">
    <name type="scientific">Croceitalea marina</name>
    <dbReference type="NCBI Taxonomy" id="1775166"/>
    <lineage>
        <taxon>Bacteria</taxon>
        <taxon>Pseudomonadati</taxon>
        <taxon>Bacteroidota</taxon>
        <taxon>Flavobacteriia</taxon>
        <taxon>Flavobacteriales</taxon>
        <taxon>Flavobacteriaceae</taxon>
        <taxon>Croceitalea</taxon>
    </lineage>
</organism>
<dbReference type="PANTHER" id="PTHR39434">
    <property type="match status" value="1"/>
</dbReference>
<dbReference type="Gene3D" id="3.10.180.10">
    <property type="entry name" value="2,3-Dihydroxybiphenyl 1,2-Dioxygenase, domain 1"/>
    <property type="match status" value="1"/>
</dbReference>
<name>A0ABW5N347_9FLAO</name>
<dbReference type="InterPro" id="IPR029068">
    <property type="entry name" value="Glyas_Bleomycin-R_OHBP_Dase"/>
</dbReference>
<evidence type="ECO:0000259" key="1">
    <source>
        <dbReference type="PROSITE" id="PS51819"/>
    </source>
</evidence>
<dbReference type="EMBL" id="JBHULB010000083">
    <property type="protein sequence ID" value="MFD2589008.1"/>
    <property type="molecule type" value="Genomic_DNA"/>
</dbReference>
<dbReference type="Proteomes" id="UP001597526">
    <property type="component" value="Unassembled WGS sequence"/>
</dbReference>
<dbReference type="InterPro" id="IPR004360">
    <property type="entry name" value="Glyas_Fos-R_dOase_dom"/>
</dbReference>
<evidence type="ECO:0000313" key="3">
    <source>
        <dbReference type="Proteomes" id="UP001597526"/>
    </source>
</evidence>
<evidence type="ECO:0000313" key="2">
    <source>
        <dbReference type="EMBL" id="MFD2589008.1"/>
    </source>
</evidence>
<dbReference type="Pfam" id="PF00903">
    <property type="entry name" value="Glyoxalase"/>
    <property type="match status" value="1"/>
</dbReference>
<keyword evidence="3" id="KW-1185">Reference proteome</keyword>
<feature type="domain" description="VOC" evidence="1">
    <location>
        <begin position="6"/>
        <end position="138"/>
    </location>
</feature>
<protein>
    <submittedName>
        <fullName evidence="2">VOC family protein</fullName>
    </submittedName>
</protein>
<dbReference type="RefSeq" id="WP_377768488.1">
    <property type="nucleotide sequence ID" value="NZ_JBHULB010000083.1"/>
</dbReference>
<dbReference type="PROSITE" id="PS51819">
    <property type="entry name" value="VOC"/>
    <property type="match status" value="1"/>
</dbReference>
<sequence>MATSVTPFHIAIPVHNLAECRTFYREILNCEEGRSSDHWVDFNFFGHQLVIHYKPVPIAIGNKEEELHTNPVDGKNVPVPHYGVVLPWDTFESFSTELKAKGVDFVIEPYVRFKGEVGEQATMFFLDPAGNAIEFKAFKDMGQLFAK</sequence>
<gene>
    <name evidence="2" type="ORF">ACFSQJ_18935</name>
</gene>
<reference evidence="3" key="1">
    <citation type="journal article" date="2019" name="Int. J. Syst. Evol. Microbiol.">
        <title>The Global Catalogue of Microorganisms (GCM) 10K type strain sequencing project: providing services to taxonomists for standard genome sequencing and annotation.</title>
        <authorList>
            <consortium name="The Broad Institute Genomics Platform"/>
            <consortium name="The Broad Institute Genome Sequencing Center for Infectious Disease"/>
            <person name="Wu L."/>
            <person name="Ma J."/>
        </authorList>
    </citation>
    <scope>NUCLEOTIDE SEQUENCE [LARGE SCALE GENOMIC DNA]</scope>
    <source>
        <strain evidence="3">KCTC 52368</strain>
    </source>
</reference>